<protein>
    <recommendedName>
        <fullName evidence="4">Protein kinase domain-containing protein</fullName>
    </recommendedName>
</protein>
<dbReference type="SUPFAM" id="SSF56112">
    <property type="entry name" value="Protein kinase-like (PK-like)"/>
    <property type="match status" value="1"/>
</dbReference>
<feature type="compositionally biased region" description="Low complexity" evidence="1">
    <location>
        <begin position="357"/>
        <end position="366"/>
    </location>
</feature>
<dbReference type="Gene3D" id="1.10.510.10">
    <property type="entry name" value="Transferase(Phosphotransferase) domain 1"/>
    <property type="match status" value="1"/>
</dbReference>
<dbReference type="AlphaFoldDB" id="A0A165PHI3"/>
<feature type="compositionally biased region" description="Basic and acidic residues" evidence="1">
    <location>
        <begin position="338"/>
        <end position="353"/>
    </location>
</feature>
<gene>
    <name evidence="2" type="ORF">NEOLEDRAFT_1181978</name>
</gene>
<accession>A0A165PHI3</accession>
<reference evidence="2 3" key="1">
    <citation type="journal article" date="2016" name="Mol. Biol. Evol.">
        <title>Comparative Genomics of Early-Diverging Mushroom-Forming Fungi Provides Insights into the Origins of Lignocellulose Decay Capabilities.</title>
        <authorList>
            <person name="Nagy L.G."/>
            <person name="Riley R."/>
            <person name="Tritt A."/>
            <person name="Adam C."/>
            <person name="Daum C."/>
            <person name="Floudas D."/>
            <person name="Sun H."/>
            <person name="Yadav J.S."/>
            <person name="Pangilinan J."/>
            <person name="Larsson K.H."/>
            <person name="Matsuura K."/>
            <person name="Barry K."/>
            <person name="Labutti K."/>
            <person name="Kuo R."/>
            <person name="Ohm R.A."/>
            <person name="Bhattacharya S.S."/>
            <person name="Shirouzu T."/>
            <person name="Yoshinaga Y."/>
            <person name="Martin F.M."/>
            <person name="Grigoriev I.V."/>
            <person name="Hibbett D.S."/>
        </authorList>
    </citation>
    <scope>NUCLEOTIDE SEQUENCE [LARGE SCALE GENOMIC DNA]</scope>
    <source>
        <strain evidence="2 3">HHB14362 ss-1</strain>
    </source>
</reference>
<dbReference type="PANTHER" id="PTHR37171:SF1">
    <property type="entry name" value="SERINE_THREONINE-PROTEIN KINASE YRZF-RELATED"/>
    <property type="match status" value="1"/>
</dbReference>
<dbReference type="EMBL" id="KV425611">
    <property type="protein sequence ID" value="KZT21049.1"/>
    <property type="molecule type" value="Genomic_DNA"/>
</dbReference>
<dbReference type="OrthoDB" id="2523749at2759"/>
<proteinExistence type="predicted"/>
<organism evidence="2 3">
    <name type="scientific">Neolentinus lepideus HHB14362 ss-1</name>
    <dbReference type="NCBI Taxonomy" id="1314782"/>
    <lineage>
        <taxon>Eukaryota</taxon>
        <taxon>Fungi</taxon>
        <taxon>Dikarya</taxon>
        <taxon>Basidiomycota</taxon>
        <taxon>Agaricomycotina</taxon>
        <taxon>Agaricomycetes</taxon>
        <taxon>Gloeophyllales</taxon>
        <taxon>Gloeophyllaceae</taxon>
        <taxon>Neolentinus</taxon>
    </lineage>
</organism>
<evidence type="ECO:0000313" key="3">
    <source>
        <dbReference type="Proteomes" id="UP000076761"/>
    </source>
</evidence>
<evidence type="ECO:0000256" key="1">
    <source>
        <dbReference type="SAM" id="MobiDB-lite"/>
    </source>
</evidence>
<feature type="region of interest" description="Disordered" evidence="1">
    <location>
        <begin position="338"/>
        <end position="366"/>
    </location>
</feature>
<dbReference type="PANTHER" id="PTHR37171">
    <property type="entry name" value="SERINE/THREONINE-PROTEIN KINASE YRZF-RELATED"/>
    <property type="match status" value="1"/>
</dbReference>
<keyword evidence="3" id="KW-1185">Reference proteome</keyword>
<dbReference type="STRING" id="1314782.A0A165PHI3"/>
<evidence type="ECO:0000313" key="2">
    <source>
        <dbReference type="EMBL" id="KZT21049.1"/>
    </source>
</evidence>
<dbReference type="InterPro" id="IPR011009">
    <property type="entry name" value="Kinase-like_dom_sf"/>
</dbReference>
<dbReference type="InParanoid" id="A0A165PHI3"/>
<dbReference type="Proteomes" id="UP000076761">
    <property type="component" value="Unassembled WGS sequence"/>
</dbReference>
<sequence>MAIPSAHVHISFAKHDDWRPTSLQLTPFEGSVITQLGNVHAEEEIYNVKINHSVVYRAVEKTTGRSIILKFARARDAFADIRAEEQVYANQLISLQGVVIPRCFGFYEDPHSGGCIGCLALEDCGDPPCEHLDYLPIVQRFAILRGLQSIHRCGILHESVRRENVVMRDGQVRIIDFGRVSPHSCEAAAAIIQRQSYRPSLAEFPCRDLRNVCSHFGIWSCNILVGSELHPGKNLPPEYIVDELIPRHRIDYATRKEHNAVLARLTEIKKALDEQHILLHDLSLNMVFIGGHPYPSEGFPSQECIDRLVPSYAYTFNAYQMGQLADILKNAKELKNGKLSDEEIDKTAREALRRIQRSPPQSSRRD</sequence>
<evidence type="ECO:0008006" key="4">
    <source>
        <dbReference type="Google" id="ProtNLM"/>
    </source>
</evidence>
<name>A0A165PHI3_9AGAM</name>
<dbReference type="InterPro" id="IPR052396">
    <property type="entry name" value="Meiotic_Drive_Suppr_Kinase"/>
</dbReference>